<organism evidence="1 2">
    <name type="scientific">Microlunatus capsulatus</name>
    <dbReference type="NCBI Taxonomy" id="99117"/>
    <lineage>
        <taxon>Bacteria</taxon>
        <taxon>Bacillati</taxon>
        <taxon>Actinomycetota</taxon>
        <taxon>Actinomycetes</taxon>
        <taxon>Propionibacteriales</taxon>
        <taxon>Propionibacteriaceae</taxon>
        <taxon>Microlunatus</taxon>
    </lineage>
</organism>
<keyword evidence="1" id="KW-0808">Transferase</keyword>
<dbReference type="Proteomes" id="UP000758168">
    <property type="component" value="Unassembled WGS sequence"/>
</dbReference>
<reference evidence="1 2" key="1">
    <citation type="submission" date="2021-03" db="EMBL/GenBank/DDBJ databases">
        <title>Sequencing the genomes of 1000 actinobacteria strains.</title>
        <authorList>
            <person name="Klenk H.-P."/>
        </authorList>
    </citation>
    <scope>NUCLEOTIDE SEQUENCE [LARGE SCALE GENOMIC DNA]</scope>
    <source>
        <strain evidence="1 2">DSM 12936</strain>
    </source>
</reference>
<dbReference type="RefSeq" id="WP_210057201.1">
    <property type="nucleotide sequence ID" value="NZ_BAAAMH010000010.1"/>
</dbReference>
<evidence type="ECO:0000313" key="1">
    <source>
        <dbReference type="EMBL" id="MBP2418016.1"/>
    </source>
</evidence>
<dbReference type="GO" id="GO:0016301">
    <property type="term" value="F:kinase activity"/>
    <property type="evidence" value="ECO:0007669"/>
    <property type="project" value="UniProtKB-KW"/>
</dbReference>
<dbReference type="SUPFAM" id="SSF52540">
    <property type="entry name" value="P-loop containing nucleoside triphosphate hydrolases"/>
    <property type="match status" value="1"/>
</dbReference>
<keyword evidence="1" id="KW-0418">Kinase</keyword>
<proteinExistence type="predicted"/>
<evidence type="ECO:0000313" key="2">
    <source>
        <dbReference type="Proteomes" id="UP000758168"/>
    </source>
</evidence>
<sequence length="147" mass="15987">MPRVLLTGMSGTGKSTVRAELVRRGHRTVETDDPGWHRPEGGWDHPRMTALLAAHDDLLVVGTADDQGLFYDRFAHVVLLSAPAEVLLARVTTRTANPYGRTAGQRAEILGYLAEVEPLLRAGATLELDGRRPVTELADVLEGLLRG</sequence>
<dbReference type="Gene3D" id="3.40.50.300">
    <property type="entry name" value="P-loop containing nucleotide triphosphate hydrolases"/>
    <property type="match status" value="1"/>
</dbReference>
<dbReference type="InterPro" id="IPR027417">
    <property type="entry name" value="P-loop_NTPase"/>
</dbReference>
<keyword evidence="2" id="KW-1185">Reference proteome</keyword>
<dbReference type="PRINTS" id="PR01100">
    <property type="entry name" value="SHIKIMTKNASE"/>
</dbReference>
<gene>
    <name evidence="1" type="ORF">JOF54_002938</name>
</gene>
<protein>
    <submittedName>
        <fullName evidence="1">Shikimate kinase</fullName>
    </submittedName>
</protein>
<dbReference type="EMBL" id="JAGIOB010000001">
    <property type="protein sequence ID" value="MBP2418016.1"/>
    <property type="molecule type" value="Genomic_DNA"/>
</dbReference>
<comment type="caution">
    <text evidence="1">The sequence shown here is derived from an EMBL/GenBank/DDBJ whole genome shotgun (WGS) entry which is preliminary data.</text>
</comment>
<name>A0ABS4ZAD8_9ACTN</name>
<dbReference type="Pfam" id="PF13238">
    <property type="entry name" value="AAA_18"/>
    <property type="match status" value="1"/>
</dbReference>
<accession>A0ABS4ZAD8</accession>